<dbReference type="EMBL" id="JAKFFV010000025">
    <property type="protein sequence ID" value="MCF2501661.1"/>
    <property type="molecule type" value="Genomic_DNA"/>
</dbReference>
<evidence type="ECO:0000313" key="2">
    <source>
        <dbReference type="Proteomes" id="UP001139411"/>
    </source>
</evidence>
<dbReference type="RefSeq" id="WP_235179761.1">
    <property type="nucleotide sequence ID" value="NZ_JAKFFV010000025.1"/>
</dbReference>
<protein>
    <submittedName>
        <fullName evidence="1">Pseudouridylate synthase</fullName>
    </submittedName>
</protein>
<dbReference type="AlphaFoldDB" id="A0A9X1QHG5"/>
<proteinExistence type="predicted"/>
<reference evidence="1" key="1">
    <citation type="submission" date="2022-01" db="EMBL/GenBank/DDBJ databases">
        <title>Novel species in genus Dyadobacter.</title>
        <authorList>
            <person name="Ma C."/>
        </authorList>
    </citation>
    <scope>NUCLEOTIDE SEQUENCE</scope>
    <source>
        <strain evidence="1">CY357</strain>
    </source>
</reference>
<organism evidence="1 2">
    <name type="scientific">Dyadobacter chenhuakuii</name>
    <dbReference type="NCBI Taxonomy" id="2909339"/>
    <lineage>
        <taxon>Bacteria</taxon>
        <taxon>Pseudomonadati</taxon>
        <taxon>Bacteroidota</taxon>
        <taxon>Cytophagia</taxon>
        <taxon>Cytophagales</taxon>
        <taxon>Spirosomataceae</taxon>
        <taxon>Dyadobacter</taxon>
    </lineage>
</organism>
<evidence type="ECO:0000313" key="1">
    <source>
        <dbReference type="EMBL" id="MCF2501661.1"/>
    </source>
</evidence>
<comment type="caution">
    <text evidence="1">The sequence shown here is derived from an EMBL/GenBank/DDBJ whole genome shotgun (WGS) entry which is preliminary data.</text>
</comment>
<sequence>MSTSLTAISEDYFTPFEHAERYVLPEKFTFPFNYKPHPLSLLAVSMLQVHLETQQEWAHNFGLSDDPENIIGKMFGVLVVETEQRKIGYLAAFSGKLARGNHHARFVPPIFDGVAEGGFLNAGMTELSRINEAIRVLEFDRREAFETKVRNLKAIRKGHSLSLQNAIFDQYSFLNQAGTRKSLRDIFAEASYKNPPAGAGECAAPKLLQHAFLNKMKPLAMAEFWWGMSPKSAFWKHGQFYPACQEKCAPILDHMLAGIAMQANPEHSGTI</sequence>
<name>A0A9X1QHG5_9BACT</name>
<accession>A0A9X1QHG5</accession>
<dbReference type="Proteomes" id="UP001139411">
    <property type="component" value="Unassembled WGS sequence"/>
</dbReference>
<gene>
    <name evidence="1" type="ORF">L0661_25310</name>
</gene>